<keyword evidence="9" id="KW-0812">Transmembrane</keyword>
<comment type="subcellular location">
    <subcellularLocation>
        <location evidence="2">Cell membrane</location>
        <topology evidence="2">Single-pass type II membrane protein</topology>
    </subcellularLocation>
</comment>
<comment type="cofactor">
    <cofactor evidence="1">
        <name>Zn(2+)</name>
        <dbReference type="ChEBI" id="CHEBI:29105"/>
    </cofactor>
</comment>
<evidence type="ECO:0000256" key="1">
    <source>
        <dbReference type="ARBA" id="ARBA00001947"/>
    </source>
</evidence>
<accession>A0A482W1T5</accession>
<evidence type="ECO:0000259" key="10">
    <source>
        <dbReference type="Pfam" id="PF01431"/>
    </source>
</evidence>
<dbReference type="InterPro" id="IPR042089">
    <property type="entry name" value="Peptidase_M13_dom_2"/>
</dbReference>
<dbReference type="Proteomes" id="UP000292052">
    <property type="component" value="Unassembled WGS sequence"/>
</dbReference>
<evidence type="ECO:0000313" key="12">
    <source>
        <dbReference type="EMBL" id="RZC38996.1"/>
    </source>
</evidence>
<organism evidence="12 13">
    <name type="scientific">Asbolus verrucosus</name>
    <name type="common">Desert ironclad beetle</name>
    <dbReference type="NCBI Taxonomy" id="1661398"/>
    <lineage>
        <taxon>Eukaryota</taxon>
        <taxon>Metazoa</taxon>
        <taxon>Ecdysozoa</taxon>
        <taxon>Arthropoda</taxon>
        <taxon>Hexapoda</taxon>
        <taxon>Insecta</taxon>
        <taxon>Pterygota</taxon>
        <taxon>Neoptera</taxon>
        <taxon>Endopterygota</taxon>
        <taxon>Coleoptera</taxon>
        <taxon>Polyphaga</taxon>
        <taxon>Cucujiformia</taxon>
        <taxon>Tenebrionidae</taxon>
        <taxon>Pimeliinae</taxon>
        <taxon>Asbolus</taxon>
    </lineage>
</organism>
<name>A0A482W1T5_ASBVE</name>
<keyword evidence="8" id="KW-0482">Metalloprotease</keyword>
<dbReference type="OrthoDB" id="6475849at2759"/>
<dbReference type="Pfam" id="PF01431">
    <property type="entry name" value="Peptidase_M13"/>
    <property type="match status" value="2"/>
</dbReference>
<keyword evidence="6" id="KW-0378">Hydrolase</keyword>
<evidence type="ECO:0000256" key="3">
    <source>
        <dbReference type="ARBA" id="ARBA00007357"/>
    </source>
</evidence>
<dbReference type="PANTHER" id="PTHR11733:SF224">
    <property type="entry name" value="NEPRILYSIN-2"/>
    <property type="match status" value="1"/>
</dbReference>
<keyword evidence="5" id="KW-0479">Metal-binding</keyword>
<reference evidence="12 13" key="1">
    <citation type="submission" date="2017-03" db="EMBL/GenBank/DDBJ databases">
        <title>Genome of the blue death feigning beetle - Asbolus verrucosus.</title>
        <authorList>
            <person name="Rider S.D."/>
        </authorList>
    </citation>
    <scope>NUCLEOTIDE SEQUENCE [LARGE SCALE GENOMIC DNA]</scope>
    <source>
        <strain evidence="12">Butters</strain>
        <tissue evidence="12">Head and leg muscle</tissue>
    </source>
</reference>
<dbReference type="GO" id="GO:0046872">
    <property type="term" value="F:metal ion binding"/>
    <property type="evidence" value="ECO:0007669"/>
    <property type="project" value="UniProtKB-KW"/>
</dbReference>
<dbReference type="GO" id="GO:0004222">
    <property type="term" value="F:metalloendopeptidase activity"/>
    <property type="evidence" value="ECO:0007669"/>
    <property type="project" value="InterPro"/>
</dbReference>
<feature type="domain" description="Peptidase M13 C-terminal" evidence="10">
    <location>
        <begin position="1075"/>
        <end position="1280"/>
    </location>
</feature>
<keyword evidence="4" id="KW-0645">Protease</keyword>
<dbReference type="PANTHER" id="PTHR11733">
    <property type="entry name" value="ZINC METALLOPROTEASE FAMILY M13 NEPRILYSIN-RELATED"/>
    <property type="match status" value="1"/>
</dbReference>
<proteinExistence type="inferred from homology"/>
<comment type="similarity">
    <text evidence="3">Belongs to the peptidase M13 family.</text>
</comment>
<dbReference type="InterPro" id="IPR000718">
    <property type="entry name" value="Peptidase_M13"/>
</dbReference>
<evidence type="ECO:0000256" key="2">
    <source>
        <dbReference type="ARBA" id="ARBA00004401"/>
    </source>
</evidence>
<dbReference type="EMBL" id="QDEB01038190">
    <property type="protein sequence ID" value="RZC38996.1"/>
    <property type="molecule type" value="Genomic_DNA"/>
</dbReference>
<dbReference type="Pfam" id="PF05649">
    <property type="entry name" value="Peptidase_M13_N"/>
    <property type="match status" value="3"/>
</dbReference>
<evidence type="ECO:0000256" key="4">
    <source>
        <dbReference type="ARBA" id="ARBA00022670"/>
    </source>
</evidence>
<evidence type="ECO:0000313" key="13">
    <source>
        <dbReference type="Proteomes" id="UP000292052"/>
    </source>
</evidence>
<feature type="transmembrane region" description="Helical" evidence="9">
    <location>
        <begin position="21"/>
        <end position="43"/>
    </location>
</feature>
<feature type="domain" description="Peptidase M13 C-terminal" evidence="10">
    <location>
        <begin position="493"/>
        <end position="695"/>
    </location>
</feature>
<feature type="domain" description="Peptidase M13 N-terminal" evidence="11">
    <location>
        <begin position="738"/>
        <end position="878"/>
    </location>
</feature>
<dbReference type="SUPFAM" id="SSF55486">
    <property type="entry name" value="Metalloproteases ('zincins'), catalytic domain"/>
    <property type="match status" value="2"/>
</dbReference>
<dbReference type="Gene3D" id="1.10.1380.10">
    <property type="entry name" value="Neutral endopeptidase , domain2"/>
    <property type="match status" value="3"/>
</dbReference>
<evidence type="ECO:0000259" key="11">
    <source>
        <dbReference type="Pfam" id="PF05649"/>
    </source>
</evidence>
<evidence type="ECO:0000256" key="5">
    <source>
        <dbReference type="ARBA" id="ARBA00022723"/>
    </source>
</evidence>
<dbReference type="PRINTS" id="PR00786">
    <property type="entry name" value="NEPRILYSIN"/>
</dbReference>
<feature type="domain" description="Peptidase M13 N-terminal" evidence="11">
    <location>
        <begin position="950"/>
        <end position="1014"/>
    </location>
</feature>
<protein>
    <submittedName>
        <fullName evidence="12">Membrane metallo-endopeptidase-like 1</fullName>
    </submittedName>
</protein>
<dbReference type="GO" id="GO:0005886">
    <property type="term" value="C:plasma membrane"/>
    <property type="evidence" value="ECO:0007669"/>
    <property type="project" value="UniProtKB-SubCell"/>
</dbReference>
<comment type="caution">
    <text evidence="12">The sequence shown here is derived from an EMBL/GenBank/DDBJ whole genome shotgun (WGS) entry which is preliminary data.</text>
</comment>
<evidence type="ECO:0000256" key="8">
    <source>
        <dbReference type="ARBA" id="ARBA00023049"/>
    </source>
</evidence>
<dbReference type="InterPro" id="IPR008753">
    <property type="entry name" value="Peptidase_M13_N"/>
</dbReference>
<keyword evidence="9" id="KW-0472">Membrane</keyword>
<evidence type="ECO:0000256" key="6">
    <source>
        <dbReference type="ARBA" id="ARBA00022801"/>
    </source>
</evidence>
<dbReference type="GO" id="GO:0016485">
    <property type="term" value="P:protein processing"/>
    <property type="evidence" value="ECO:0007669"/>
    <property type="project" value="TreeGrafter"/>
</dbReference>
<dbReference type="Gene3D" id="3.40.390.10">
    <property type="entry name" value="Collagenase (Catalytic Domain)"/>
    <property type="match status" value="2"/>
</dbReference>
<evidence type="ECO:0000256" key="9">
    <source>
        <dbReference type="SAM" id="Phobius"/>
    </source>
</evidence>
<feature type="domain" description="Peptidase M13 N-terminal" evidence="11">
    <location>
        <begin position="78"/>
        <end position="431"/>
    </location>
</feature>
<dbReference type="InterPro" id="IPR018497">
    <property type="entry name" value="Peptidase_M13_C"/>
</dbReference>
<keyword evidence="13" id="KW-1185">Reference proteome</keyword>
<keyword evidence="7" id="KW-0862">Zinc</keyword>
<evidence type="ECO:0000256" key="7">
    <source>
        <dbReference type="ARBA" id="ARBA00022833"/>
    </source>
</evidence>
<keyword evidence="9" id="KW-1133">Transmembrane helix</keyword>
<dbReference type="InterPro" id="IPR024079">
    <property type="entry name" value="MetalloPept_cat_dom_sf"/>
</dbReference>
<sequence length="1281" mass="148641">MDKPSGTSRYSWWERRTKIEKCLLVLTAFSLLVIIYLASNLLMKFRSNEALQQNICLTEKCIQVSANILEKIDKTVDPCNDFYRFACGNFVKKTIIPDDKTSVSSFSNVGAKVTLQLMKVFEEPVRDGDPNTLKLLKTIYKSCMNTTTIEKQGLQFVKKAFKDLGGWPVIESNHWNEKNFDWKNLLYRLKRTGWRRTVFFNMYASIDLKNSSKRILTITQPCMPYDRLKKGFNDSDVKASYDYLVNLATLFGADKLHASVEMKEVIEFEINIAKKKYFPRIQSCNNSGITKKFLQYPMVTDMYTSDDIVNVALPKFLEDLEDLLIKTKKRILANYMFSRILRDSVTHLPEVFRNAEVEYFRILYGKRESAPRWKQCVYEAERSIKNKVVELVLDIKGSFLETLRKLGWMDRKTKKHALVKAEKMNSFIGYPNEFLDDDKVEEYYEGLELSSDEYYLKTTFNLSSFSHMKHIKKLRAPVIKADWRSQGYSFYVNAFYDQNENAIELPAAVLQETFFDPARPQYMNYGAIGEIIGHEITHGFDDFGRQYDEEGNVVDWWEPETNRTFARKSQCLVEQYGNYTVPEIEMNLNGVKNLGENIADNGGIKIAYKGYLKWMERNEAEFALPGLPYTPRQMFWISAANSWCIKYKKEALKQQITLGYHAPNYFRVVVPFMNSDYFAKDFNCPLGSPMNPKQDSWWKRKTKLEHSTFLGSDDICLTRECVQTAGEVFRNMDESVDPCQDFYRFACGNYIKHSLISNDKTFANTFTVINDVLQEQIKISLEEGLTQAEPKPFVVVKKYYRACKNKTLTEKYGLDIAKTILSDIGGWPILENFWSEFTFSWINNIAALRRVGLSVNSLLDISVGLDFKHSTKRLIQFSLSQEDRRNISNLYNLLTIQELEDKYKHIPWLTIINTIMPPNVRVNRTQPVLVGVPYYLGAFEKLITSTPKRLPIVIGAMYVRKYFHVDAKQNALEMVKYIKEQFKDILRSIDWMDAETRKSALDKANTIVDHIAYPDELLDDKKIEELYDKLEVDEYQFLYSALNISKFAMDYSLSRLRVPVNKTDWKEHGFPAQVNAFYHPLENSITFPAGILQGVFFHKDRPRYMNFGAVGSVIGHEITHGFDDTGRQFDKNGDLVNWWKEETKIKFLEKAQCIIQQYNNFTVPEVKMKLNGVRTQGENIADNGGVKQAYLAYQKWQRGNAPEPKLPGLKYNPRQLFWVSAAQIWCSKHRPEAVALQVTVDAHSPAEFRVLGPFSNLDYFAKDFNCPVGSKMNPQHKCSIW</sequence>
<dbReference type="CDD" id="cd08662">
    <property type="entry name" value="M13"/>
    <property type="match status" value="2"/>
</dbReference>
<dbReference type="PROSITE" id="PS51885">
    <property type="entry name" value="NEPRILYSIN"/>
    <property type="match status" value="1"/>
</dbReference>
<gene>
    <name evidence="12" type="ORF">BDFB_004695</name>
</gene>